<dbReference type="RefSeq" id="WP_189701376.1">
    <property type="nucleotide sequence ID" value="NZ_BMTA01000026.1"/>
</dbReference>
<name>A0A7M2T3T1_STRCW</name>
<evidence type="ECO:0008006" key="3">
    <source>
        <dbReference type="Google" id="ProtNLM"/>
    </source>
</evidence>
<dbReference type="EMBL" id="CP063374">
    <property type="protein sequence ID" value="QOV42338.1"/>
    <property type="molecule type" value="Genomic_DNA"/>
</dbReference>
<accession>A0A7M2T3T1</accession>
<dbReference type="AlphaFoldDB" id="A0A7M2T3T1"/>
<dbReference type="InterPro" id="IPR029058">
    <property type="entry name" value="AB_hydrolase_fold"/>
</dbReference>
<protein>
    <recommendedName>
        <fullName evidence="3">Alpha/beta hydrolase</fullName>
    </recommendedName>
</protein>
<proteinExistence type="predicted"/>
<dbReference type="Gene3D" id="3.40.50.1820">
    <property type="entry name" value="alpha/beta hydrolase"/>
    <property type="match status" value="1"/>
</dbReference>
<organism evidence="1 2">
    <name type="scientific">Streptomyces chromofuscus</name>
    <dbReference type="NCBI Taxonomy" id="42881"/>
    <lineage>
        <taxon>Bacteria</taxon>
        <taxon>Bacillati</taxon>
        <taxon>Actinomycetota</taxon>
        <taxon>Actinomycetes</taxon>
        <taxon>Kitasatosporales</taxon>
        <taxon>Streptomycetaceae</taxon>
        <taxon>Streptomyces</taxon>
    </lineage>
</organism>
<evidence type="ECO:0000313" key="1">
    <source>
        <dbReference type="EMBL" id="QOV42338.1"/>
    </source>
</evidence>
<sequence>MLMHIRTPFPYETTHEDLRIPLPDGRRLYARAGRPITDDPVPVLLAYHLSRPTDWTAPATTSATF</sequence>
<keyword evidence="2" id="KW-1185">Reference proteome</keyword>
<dbReference type="KEGG" id="schf:IPT68_21110"/>
<evidence type="ECO:0000313" key="2">
    <source>
        <dbReference type="Proteomes" id="UP000594008"/>
    </source>
</evidence>
<reference evidence="1 2" key="1">
    <citation type="submission" date="2020-10" db="EMBL/GenBank/DDBJ databases">
        <title>Streptomyces chromofuscus complate genome analysis.</title>
        <authorList>
            <person name="Anwar N."/>
        </authorList>
    </citation>
    <scope>NUCLEOTIDE SEQUENCE [LARGE SCALE GENOMIC DNA]</scope>
    <source>
        <strain evidence="1 2">DSM 40273</strain>
    </source>
</reference>
<gene>
    <name evidence="1" type="ORF">IPT68_21110</name>
</gene>
<dbReference type="Proteomes" id="UP000594008">
    <property type="component" value="Chromosome"/>
</dbReference>